<evidence type="ECO:0000256" key="4">
    <source>
        <dbReference type="ARBA" id="ARBA00023002"/>
    </source>
</evidence>
<evidence type="ECO:0000256" key="2">
    <source>
        <dbReference type="ARBA" id="ARBA00022723"/>
    </source>
</evidence>
<dbReference type="GO" id="GO:0016614">
    <property type="term" value="F:oxidoreductase activity, acting on CH-OH group of donors"/>
    <property type="evidence" value="ECO:0007669"/>
    <property type="project" value="InterPro"/>
</dbReference>
<evidence type="ECO:0000259" key="10">
    <source>
        <dbReference type="Pfam" id="PF01011"/>
    </source>
</evidence>
<keyword evidence="2 7" id="KW-0479">Metal-binding</keyword>
<dbReference type="NCBIfam" id="TIGR03075">
    <property type="entry name" value="PQQ_enz_alc_DH"/>
    <property type="match status" value="1"/>
</dbReference>
<dbReference type="GO" id="GO:0005509">
    <property type="term" value="F:calcium ion binding"/>
    <property type="evidence" value="ECO:0007669"/>
    <property type="project" value="InterPro"/>
</dbReference>
<evidence type="ECO:0000256" key="9">
    <source>
        <dbReference type="SAM" id="MobiDB-lite"/>
    </source>
</evidence>
<keyword evidence="12" id="KW-1185">Reference proteome</keyword>
<dbReference type="EMBL" id="VTRV01000026">
    <property type="protein sequence ID" value="TZF90809.1"/>
    <property type="molecule type" value="Genomic_DNA"/>
</dbReference>
<feature type="binding site" evidence="6">
    <location>
        <position position="146"/>
    </location>
    <ligand>
        <name>pyrroloquinoline quinone</name>
        <dbReference type="ChEBI" id="CHEBI:58442"/>
    </ligand>
</feature>
<dbReference type="InterPro" id="IPR018391">
    <property type="entry name" value="PQQ_b-propeller_rpt"/>
</dbReference>
<evidence type="ECO:0000256" key="5">
    <source>
        <dbReference type="PIRSR" id="PIRSR617512-1"/>
    </source>
</evidence>
<dbReference type="EC" id="1.1.2.-" evidence="11"/>
<dbReference type="Pfam" id="PF01011">
    <property type="entry name" value="PQQ"/>
    <property type="match status" value="2"/>
</dbReference>
<keyword evidence="3 6" id="KW-0634">PQQ</keyword>
<dbReference type="InterPro" id="IPR001479">
    <property type="entry name" value="Quinoprotein_DH_CS"/>
</dbReference>
<evidence type="ECO:0000313" key="12">
    <source>
        <dbReference type="Proteomes" id="UP000323164"/>
    </source>
</evidence>
<organism evidence="11 12">
    <name type="scientific">Cognatilysobacter lacus</name>
    <dbReference type="NCBI Taxonomy" id="1643323"/>
    <lineage>
        <taxon>Bacteria</taxon>
        <taxon>Pseudomonadati</taxon>
        <taxon>Pseudomonadota</taxon>
        <taxon>Gammaproteobacteria</taxon>
        <taxon>Lysobacterales</taxon>
        <taxon>Lysobacteraceae</taxon>
        <taxon>Cognatilysobacter</taxon>
    </lineage>
</organism>
<name>A0A5D8Z7M3_9GAMM</name>
<dbReference type="AlphaFoldDB" id="A0A5D8Z7M3"/>
<comment type="caution">
    <text evidence="11">The sequence shown here is derived from an EMBL/GenBank/DDBJ whole genome shotgun (WGS) entry which is preliminary data.</text>
</comment>
<feature type="compositionally biased region" description="Low complexity" evidence="9">
    <location>
        <begin position="17"/>
        <end position="34"/>
    </location>
</feature>
<dbReference type="InterPro" id="IPR002372">
    <property type="entry name" value="PQQ_rpt_dom"/>
</dbReference>
<feature type="binding site" evidence="7">
    <location>
        <position position="208"/>
    </location>
    <ligand>
        <name>Ca(2+)</name>
        <dbReference type="ChEBI" id="CHEBI:29108"/>
    </ligand>
</feature>
<dbReference type="RefSeq" id="WP_149352060.1">
    <property type="nucleotide sequence ID" value="NZ_VTRV01000026.1"/>
</dbReference>
<dbReference type="PROSITE" id="PS00363">
    <property type="entry name" value="BACTERIAL_PQQ_1"/>
    <property type="match status" value="1"/>
</dbReference>
<comment type="cofactor">
    <cofactor evidence="6">
        <name>pyrroloquinoline quinone</name>
        <dbReference type="ChEBI" id="CHEBI:58442"/>
    </cofactor>
    <text evidence="6">Binds 1 PQQ group per subunit.</text>
</comment>
<dbReference type="PANTHER" id="PTHR32303">
    <property type="entry name" value="QUINOPROTEIN ALCOHOL DEHYDROGENASE (CYTOCHROME C)"/>
    <property type="match status" value="1"/>
</dbReference>
<feature type="binding site" evidence="7">
    <location>
        <position position="334"/>
    </location>
    <ligand>
        <name>Ca(2+)</name>
        <dbReference type="ChEBI" id="CHEBI:29108"/>
    </ligand>
</feature>
<accession>A0A5D8Z7M3</accession>
<reference evidence="11 12" key="1">
    <citation type="submission" date="2019-08" db="EMBL/GenBank/DDBJ databases">
        <title>Draft genome sequence of Lysobacter sp. UKS-15.</title>
        <authorList>
            <person name="Im W.-T."/>
        </authorList>
    </citation>
    <scope>NUCLEOTIDE SEQUENCE [LARGE SCALE GENOMIC DNA]</scope>
    <source>
        <strain evidence="11 12">UKS-15</strain>
    </source>
</reference>
<dbReference type="InterPro" id="IPR017512">
    <property type="entry name" value="PQQ_MeOH/EtOH_DH"/>
</dbReference>
<feature type="binding site" evidence="6">
    <location>
        <position position="190"/>
    </location>
    <ligand>
        <name>pyrroloquinoline quinone</name>
        <dbReference type="ChEBI" id="CHEBI:58442"/>
    </ligand>
</feature>
<proteinExistence type="inferred from homology"/>
<evidence type="ECO:0000256" key="7">
    <source>
        <dbReference type="PIRSR" id="PIRSR617512-3"/>
    </source>
</evidence>
<evidence type="ECO:0000256" key="8">
    <source>
        <dbReference type="PIRSR" id="PIRSR617512-4"/>
    </source>
</evidence>
<feature type="region of interest" description="Disordered" evidence="9">
    <location>
        <begin position="17"/>
        <end position="56"/>
    </location>
</feature>
<dbReference type="SUPFAM" id="SSF50998">
    <property type="entry name" value="Quinoprotein alcohol dehydrogenase-like"/>
    <property type="match status" value="1"/>
</dbReference>
<keyword evidence="4 11" id="KW-0560">Oxidoreductase</keyword>
<evidence type="ECO:0000256" key="3">
    <source>
        <dbReference type="ARBA" id="ARBA00022891"/>
    </source>
</evidence>
<comment type="cofactor">
    <cofactor evidence="7">
        <name>Ca(2+)</name>
        <dbReference type="ChEBI" id="CHEBI:29108"/>
    </cofactor>
    <text evidence="7">Binds 1 Ca(2+) ion per subunit.</text>
</comment>
<feature type="active site" description="Proton acceptor" evidence="5">
    <location>
        <position position="334"/>
    </location>
</feature>
<evidence type="ECO:0000256" key="6">
    <source>
        <dbReference type="PIRSR" id="PIRSR617512-2"/>
    </source>
</evidence>
<dbReference type="SMART" id="SM00564">
    <property type="entry name" value="PQQ"/>
    <property type="match status" value="4"/>
</dbReference>
<keyword evidence="7" id="KW-0106">Calcium</keyword>
<evidence type="ECO:0000256" key="1">
    <source>
        <dbReference type="ARBA" id="ARBA00008156"/>
    </source>
</evidence>
<keyword evidence="8" id="KW-1015">Disulfide bond</keyword>
<feature type="domain" description="Pyrrolo-quinoline quinone repeat" evidence="10">
    <location>
        <begin position="50"/>
        <end position="375"/>
    </location>
</feature>
<dbReference type="OrthoDB" id="9794322at2"/>
<comment type="similarity">
    <text evidence="1">Belongs to the bacterial PQQ dehydrogenase family.</text>
</comment>
<dbReference type="GO" id="GO:0016020">
    <property type="term" value="C:membrane"/>
    <property type="evidence" value="ECO:0007669"/>
    <property type="project" value="InterPro"/>
</dbReference>
<dbReference type="GO" id="GO:0030288">
    <property type="term" value="C:outer membrane-bounded periplasmic space"/>
    <property type="evidence" value="ECO:0007669"/>
    <property type="project" value="InterPro"/>
</dbReference>
<dbReference type="PANTHER" id="PTHR32303:SF4">
    <property type="entry name" value="QUINOPROTEIN GLUCOSE DEHYDROGENASE"/>
    <property type="match status" value="1"/>
</dbReference>
<protein>
    <submittedName>
        <fullName evidence="11">PQQ-dependent dehydrogenase, methanol/ethanol family</fullName>
        <ecNumber evidence="11">1.1.2.-</ecNumber>
    </submittedName>
</protein>
<evidence type="ECO:0000313" key="11">
    <source>
        <dbReference type="EMBL" id="TZF90809.1"/>
    </source>
</evidence>
<dbReference type="Gene3D" id="2.140.10.10">
    <property type="entry name" value="Quinoprotein alcohol dehydrogenase-like superfamily"/>
    <property type="match status" value="1"/>
</dbReference>
<dbReference type="Proteomes" id="UP000323164">
    <property type="component" value="Unassembled WGS sequence"/>
</dbReference>
<feature type="binding site" evidence="7">
    <location>
        <position position="292"/>
    </location>
    <ligand>
        <name>Ca(2+)</name>
        <dbReference type="ChEBI" id="CHEBI:29108"/>
    </ligand>
</feature>
<feature type="disulfide bond" evidence="8">
    <location>
        <begin position="140"/>
        <end position="141"/>
    </location>
</feature>
<feature type="binding site" evidence="6">
    <location>
        <position position="91"/>
    </location>
    <ligand>
        <name>pyrroloquinoline quinone</name>
        <dbReference type="ChEBI" id="CHEBI:58442"/>
    </ligand>
</feature>
<dbReference type="InterPro" id="IPR011047">
    <property type="entry name" value="Quinoprotein_ADH-like_sf"/>
</dbReference>
<gene>
    <name evidence="11" type="ORF">FW784_03865</name>
</gene>
<sequence length="601" mass="65077">MASVVGLDGCDRNAQTASAVRTPAATRASAAPATDRGHAASPDSTPPGEWHLPGRDLAGTHYSPLAQINASNVGRLKVAWSFSDGALYGHEGAPLVAGDTMYTVSPFPDKAYALDLSQPGAHVKWSFDPKTSPMAIGKACCDPVLRGWSYADGKIVYNLLDAHVVAVDAKTGKELWRTRMADVAKGVTMTMPAFVANGKVFVGNSGGELGVSGWVAALDLQTGKELWRAYSVGTDELVKIGPRFKPFYPQYRGKDLGVHTWPAGMAMQGAGAVWGFISYDPSTNLIYYGTSNPGPRVPAQRPGENLWSSAVFARDADTGEAVWAYQFTPHDQWDYDGVNEMVLLDLPIGGRMRKTLVHFDRNTYAYVLDRETGEVLKADTFAYQNWSTGFDYRTGRPIVDPKMQPKPEQKLERVCPPDIGQKDWQPPAFSPRTGLMYVGIFNICMDLTDHKVSYIAGTPYDGMEMKRYSADGKDGDWGAFIAWDPVAGKRVWSIPEKFMVMSGALATAGDIVFYGTTDGWFRAVDARNGKVLWQQKLSSGIVGQPMSYLGPDGRQYIAIASGVGGAAGVQSDREGYPPRGSTLYVFSIDGADVSTPKAAQP</sequence>
<feature type="domain" description="Pyrrolo-quinoline quinone repeat" evidence="10">
    <location>
        <begin position="499"/>
        <end position="557"/>
    </location>
</feature>